<dbReference type="HOGENOM" id="CLU_1817017_0_0_1"/>
<keyword evidence="3" id="KW-1185">Reference proteome</keyword>
<dbReference type="GeneID" id="27898501"/>
<feature type="region of interest" description="Disordered" evidence="1">
    <location>
        <begin position="1"/>
        <end position="20"/>
    </location>
</feature>
<name>N1QKK0_SPHMS</name>
<dbReference type="RefSeq" id="XP_016759847.1">
    <property type="nucleotide sequence ID" value="XM_016901364.1"/>
</dbReference>
<dbReference type="Proteomes" id="UP000016931">
    <property type="component" value="Unassembled WGS sequence"/>
</dbReference>
<protein>
    <submittedName>
        <fullName evidence="2">Uncharacterized protein</fullName>
    </submittedName>
</protein>
<evidence type="ECO:0000256" key="1">
    <source>
        <dbReference type="SAM" id="MobiDB-lite"/>
    </source>
</evidence>
<dbReference type="EMBL" id="KB456265">
    <property type="protein sequence ID" value="EMF11726.1"/>
    <property type="molecule type" value="Genomic_DNA"/>
</dbReference>
<dbReference type="AlphaFoldDB" id="N1QKK0"/>
<evidence type="ECO:0000313" key="2">
    <source>
        <dbReference type="EMBL" id="EMF11726.1"/>
    </source>
</evidence>
<accession>N1QKK0</accession>
<reference evidence="2 3" key="1">
    <citation type="journal article" date="2012" name="PLoS Pathog.">
        <title>Diverse lifestyles and strategies of plant pathogenesis encoded in the genomes of eighteen Dothideomycetes fungi.</title>
        <authorList>
            <person name="Ohm R.A."/>
            <person name="Feau N."/>
            <person name="Henrissat B."/>
            <person name="Schoch C.L."/>
            <person name="Horwitz B.A."/>
            <person name="Barry K.W."/>
            <person name="Condon B.J."/>
            <person name="Copeland A.C."/>
            <person name="Dhillon B."/>
            <person name="Glaser F."/>
            <person name="Hesse C.N."/>
            <person name="Kosti I."/>
            <person name="LaButti K."/>
            <person name="Lindquist E.A."/>
            <person name="Lucas S."/>
            <person name="Salamov A.A."/>
            <person name="Bradshaw R.E."/>
            <person name="Ciuffetti L."/>
            <person name="Hamelin R.C."/>
            <person name="Kema G.H.J."/>
            <person name="Lawrence C."/>
            <person name="Scott J.A."/>
            <person name="Spatafora J.W."/>
            <person name="Turgeon B.G."/>
            <person name="de Wit P.J.G.M."/>
            <person name="Zhong S."/>
            <person name="Goodwin S.B."/>
            <person name="Grigoriev I.V."/>
        </authorList>
    </citation>
    <scope>NUCLEOTIDE SEQUENCE [LARGE SCALE GENOMIC DNA]</scope>
    <source>
        <strain evidence="2 3">SO2202</strain>
    </source>
</reference>
<feature type="compositionally biased region" description="Polar residues" evidence="1">
    <location>
        <begin position="11"/>
        <end position="20"/>
    </location>
</feature>
<proteinExistence type="predicted"/>
<dbReference type="OrthoDB" id="415590at2759"/>
<gene>
    <name evidence="2" type="ORF">SEPMUDRAFT_117699</name>
</gene>
<evidence type="ECO:0000313" key="3">
    <source>
        <dbReference type="Proteomes" id="UP000016931"/>
    </source>
</evidence>
<feature type="region of interest" description="Disordered" evidence="1">
    <location>
        <begin position="123"/>
        <end position="142"/>
    </location>
</feature>
<sequence length="142" mass="15559">MPGVGEAGDNRVSTGTTTAPPSYEVSIDLGQIIKDTGDGMALLRRDFYHVKAHAEVVPHLASSISSLQQEVEDLKAMMDINMKAMCERLKVPFTSCEEVQSSRRREEAAALAGSRWQRRVDYKAQSSAPMWKASRRGSGGSE</sequence>
<organism evidence="2 3">
    <name type="scientific">Sphaerulina musiva (strain SO2202)</name>
    <name type="common">Poplar stem canker fungus</name>
    <name type="synonym">Septoria musiva</name>
    <dbReference type="NCBI Taxonomy" id="692275"/>
    <lineage>
        <taxon>Eukaryota</taxon>
        <taxon>Fungi</taxon>
        <taxon>Dikarya</taxon>
        <taxon>Ascomycota</taxon>
        <taxon>Pezizomycotina</taxon>
        <taxon>Dothideomycetes</taxon>
        <taxon>Dothideomycetidae</taxon>
        <taxon>Mycosphaerellales</taxon>
        <taxon>Mycosphaerellaceae</taxon>
        <taxon>Sphaerulina</taxon>
    </lineage>
</organism>